<dbReference type="EMBL" id="CAJZBQ010000056">
    <property type="protein sequence ID" value="CAG9333142.1"/>
    <property type="molecule type" value="Genomic_DNA"/>
</dbReference>
<dbReference type="Gene3D" id="1.25.40.90">
    <property type="match status" value="1"/>
</dbReference>
<dbReference type="InterPro" id="IPR008942">
    <property type="entry name" value="ENTH_VHS"/>
</dbReference>
<feature type="compositionally biased region" description="Low complexity" evidence="3">
    <location>
        <begin position="176"/>
        <end position="206"/>
    </location>
</feature>
<dbReference type="GO" id="GO:0043130">
    <property type="term" value="F:ubiquitin binding"/>
    <property type="evidence" value="ECO:0007669"/>
    <property type="project" value="InterPro"/>
</dbReference>
<accession>A0AAU9K7G9</accession>
<dbReference type="SUPFAM" id="SSF89009">
    <property type="entry name" value="GAT-like domain"/>
    <property type="match status" value="1"/>
</dbReference>
<protein>
    <submittedName>
        <fullName evidence="6">Uncharacterized protein</fullName>
    </submittedName>
</protein>
<dbReference type="GO" id="GO:0015031">
    <property type="term" value="P:protein transport"/>
    <property type="evidence" value="ECO:0007669"/>
    <property type="project" value="UniProtKB-KW"/>
</dbReference>
<dbReference type="Gene3D" id="1.20.58.160">
    <property type="match status" value="1"/>
</dbReference>
<evidence type="ECO:0000313" key="7">
    <source>
        <dbReference type="Proteomes" id="UP001162131"/>
    </source>
</evidence>
<dbReference type="GO" id="GO:0030276">
    <property type="term" value="F:clathrin binding"/>
    <property type="evidence" value="ECO:0007669"/>
    <property type="project" value="TreeGrafter"/>
</dbReference>
<dbReference type="SMART" id="SM00288">
    <property type="entry name" value="VHS"/>
    <property type="match status" value="1"/>
</dbReference>
<name>A0AAU9K7G9_9CILI</name>
<evidence type="ECO:0000256" key="2">
    <source>
        <dbReference type="ARBA" id="ARBA00022927"/>
    </source>
</evidence>
<dbReference type="Pfam" id="PF03127">
    <property type="entry name" value="GAT"/>
    <property type="match status" value="1"/>
</dbReference>
<evidence type="ECO:0000259" key="4">
    <source>
        <dbReference type="PROSITE" id="PS50179"/>
    </source>
</evidence>
<dbReference type="Proteomes" id="UP001162131">
    <property type="component" value="Unassembled WGS sequence"/>
</dbReference>
<reference evidence="6" key="1">
    <citation type="submission" date="2021-09" db="EMBL/GenBank/DDBJ databases">
        <authorList>
            <consortium name="AG Swart"/>
            <person name="Singh M."/>
            <person name="Singh A."/>
            <person name="Seah K."/>
            <person name="Emmerich C."/>
        </authorList>
    </citation>
    <scope>NUCLEOTIDE SEQUENCE</scope>
    <source>
        <strain evidence="6">ATCC30299</strain>
    </source>
</reference>
<dbReference type="CDD" id="cd03561">
    <property type="entry name" value="VHS"/>
    <property type="match status" value="1"/>
</dbReference>
<dbReference type="GO" id="GO:0005768">
    <property type="term" value="C:endosome"/>
    <property type="evidence" value="ECO:0007669"/>
    <property type="project" value="TreeGrafter"/>
</dbReference>
<feature type="region of interest" description="Disordered" evidence="3">
    <location>
        <begin position="174"/>
        <end position="207"/>
    </location>
</feature>
<dbReference type="PANTHER" id="PTHR13856:SF137">
    <property type="entry name" value="GH05942P"/>
    <property type="match status" value="1"/>
</dbReference>
<gene>
    <name evidence="6" type="ORF">BSTOLATCC_MIC57962</name>
</gene>
<organism evidence="6 7">
    <name type="scientific">Blepharisma stoltei</name>
    <dbReference type="NCBI Taxonomy" id="1481888"/>
    <lineage>
        <taxon>Eukaryota</taxon>
        <taxon>Sar</taxon>
        <taxon>Alveolata</taxon>
        <taxon>Ciliophora</taxon>
        <taxon>Postciliodesmatophora</taxon>
        <taxon>Heterotrichea</taxon>
        <taxon>Heterotrichida</taxon>
        <taxon>Blepharismidae</taxon>
        <taxon>Blepharisma</taxon>
    </lineage>
</organism>
<dbReference type="PROSITE" id="PS50909">
    <property type="entry name" value="GAT"/>
    <property type="match status" value="1"/>
</dbReference>
<dbReference type="PANTHER" id="PTHR13856">
    <property type="entry name" value="VHS DOMAIN CONTAINING PROTEIN FAMILY"/>
    <property type="match status" value="1"/>
</dbReference>
<feature type="domain" description="GAT" evidence="5">
    <location>
        <begin position="206"/>
        <end position="293"/>
    </location>
</feature>
<dbReference type="Pfam" id="PF00790">
    <property type="entry name" value="VHS"/>
    <property type="match status" value="1"/>
</dbReference>
<evidence type="ECO:0000256" key="3">
    <source>
        <dbReference type="SAM" id="MobiDB-lite"/>
    </source>
</evidence>
<keyword evidence="2" id="KW-0653">Protein transport</keyword>
<sequence length="550" mass="60534">MSKQGTLQSLIDEATSETLLRPDLQLNVSVTDRVNSRPDMPKEAIKHIKRRLLSRNAKVLMLTLELLEFMVNNSSLPFHTQVGSKDFLNTFAVMIKNKDSDPQVKEKLKNLVNAWALKFRDCQDILPGFMQLYASLKAGGVQFQNDIPEESPSVSTGPMISAPTSIKPQGQALYFQQKQPQSQPQSQPQPHSSAPSSSSSRNLPQSKVEKLKKDLEIVKENTTIVNEMIDAASPHENVAKNDTLTELVATLRAMNSKLIKLITNLEDEEMTAYCIGIKDDVDNALKRYEDLKSGKRPAPVVAKQSQDLLGEDLFQPQNEGLLGYQAMGSESLLQENSQSQLSGDLFSSPQPAMKADFFVSSQPIFPQQKADLFGEPINIPPPINQPATIPSGAFDLSNQLFFNQNPSISTPPQPATSIPPQPNAFYNVSQPSPYITSPPQPLPYVPNISQPILSAPNPMQPSASSLIDPFASLNFTPSQPSFNAPAYNTQPKPQTGMNYNAPQPTTMISSTNPSQNSQIKHNLPSAYGQTQEFNEKPKSAFDDLVDFSKL</sequence>
<feature type="region of interest" description="Disordered" evidence="3">
    <location>
        <begin position="491"/>
        <end position="518"/>
    </location>
</feature>
<dbReference type="GO" id="GO:0035091">
    <property type="term" value="F:phosphatidylinositol binding"/>
    <property type="evidence" value="ECO:0007669"/>
    <property type="project" value="InterPro"/>
</dbReference>
<proteinExistence type="predicted"/>
<dbReference type="InterPro" id="IPR038425">
    <property type="entry name" value="GAT_sf"/>
</dbReference>
<evidence type="ECO:0000313" key="6">
    <source>
        <dbReference type="EMBL" id="CAG9333142.1"/>
    </source>
</evidence>
<feature type="domain" description="VHS" evidence="4">
    <location>
        <begin position="14"/>
        <end position="144"/>
    </location>
</feature>
<keyword evidence="1" id="KW-0813">Transport</keyword>
<dbReference type="PROSITE" id="PS50179">
    <property type="entry name" value="VHS"/>
    <property type="match status" value="1"/>
</dbReference>
<dbReference type="GO" id="GO:0016020">
    <property type="term" value="C:membrane"/>
    <property type="evidence" value="ECO:0007669"/>
    <property type="project" value="TreeGrafter"/>
</dbReference>
<comment type="caution">
    <text evidence="6">The sequence shown here is derived from an EMBL/GenBank/DDBJ whole genome shotgun (WGS) entry which is preliminary data.</text>
</comment>
<dbReference type="SUPFAM" id="SSF48464">
    <property type="entry name" value="ENTH/VHS domain"/>
    <property type="match status" value="1"/>
</dbReference>
<dbReference type="CDD" id="cd21383">
    <property type="entry name" value="GAT_GGA_Tom1-like"/>
    <property type="match status" value="1"/>
</dbReference>
<dbReference type="InterPro" id="IPR002014">
    <property type="entry name" value="VHS_dom"/>
</dbReference>
<dbReference type="InterPro" id="IPR004152">
    <property type="entry name" value="GAT_dom"/>
</dbReference>
<evidence type="ECO:0000256" key="1">
    <source>
        <dbReference type="ARBA" id="ARBA00022448"/>
    </source>
</evidence>
<dbReference type="AlphaFoldDB" id="A0AAU9K7G9"/>
<evidence type="ECO:0000259" key="5">
    <source>
        <dbReference type="PROSITE" id="PS50909"/>
    </source>
</evidence>
<keyword evidence="7" id="KW-1185">Reference proteome</keyword>
<dbReference type="GO" id="GO:0007165">
    <property type="term" value="P:signal transduction"/>
    <property type="evidence" value="ECO:0007669"/>
    <property type="project" value="TreeGrafter"/>
</dbReference>